<evidence type="ECO:0000256" key="1">
    <source>
        <dbReference type="ARBA" id="ARBA00022540"/>
    </source>
</evidence>
<feature type="signal peptide" evidence="3">
    <location>
        <begin position="1"/>
        <end position="26"/>
    </location>
</feature>
<dbReference type="Gene3D" id="3.75.10.10">
    <property type="entry name" value="L-arginine/glycine Amidinotransferase, Chain A"/>
    <property type="match status" value="1"/>
</dbReference>
<dbReference type="AlphaFoldDB" id="A0ABD1UYM7"/>
<keyword evidence="2" id="KW-0648">Protein biosynthesis</keyword>
<keyword evidence="1" id="KW-0396">Initiation factor</keyword>
<gene>
    <name evidence="4" type="ORF">Fot_22119</name>
</gene>
<dbReference type="InterPro" id="IPR002769">
    <property type="entry name" value="eIF6"/>
</dbReference>
<accession>A0ABD1UYM7</accession>
<evidence type="ECO:0000313" key="5">
    <source>
        <dbReference type="Proteomes" id="UP001604277"/>
    </source>
</evidence>
<dbReference type="Proteomes" id="UP001604277">
    <property type="component" value="Unassembled WGS sequence"/>
</dbReference>
<evidence type="ECO:0000313" key="4">
    <source>
        <dbReference type="EMBL" id="KAL2529518.1"/>
    </source>
</evidence>
<dbReference type="EMBL" id="JBFOLJ010000006">
    <property type="protein sequence ID" value="KAL2529518.1"/>
    <property type="molecule type" value="Genomic_DNA"/>
</dbReference>
<dbReference type="PROSITE" id="PS51257">
    <property type="entry name" value="PROKAR_LIPOPROTEIN"/>
    <property type="match status" value="1"/>
</dbReference>
<dbReference type="GO" id="GO:0003743">
    <property type="term" value="F:translation initiation factor activity"/>
    <property type="evidence" value="ECO:0007669"/>
    <property type="project" value="UniProtKB-KW"/>
</dbReference>
<comment type="caution">
    <text evidence="4">The sequence shown here is derived from an EMBL/GenBank/DDBJ whole genome shotgun (WGS) entry which is preliminary data.</text>
</comment>
<evidence type="ECO:0000256" key="2">
    <source>
        <dbReference type="ARBA" id="ARBA00022917"/>
    </source>
</evidence>
<dbReference type="Pfam" id="PF01912">
    <property type="entry name" value="eIF-6"/>
    <property type="match status" value="1"/>
</dbReference>
<reference evidence="5" key="1">
    <citation type="submission" date="2024-07" db="EMBL/GenBank/DDBJ databases">
        <title>Two chromosome-level genome assemblies of Korean endemic species Abeliophyllum distichum and Forsythia ovata (Oleaceae).</title>
        <authorList>
            <person name="Jang H."/>
        </authorList>
    </citation>
    <scope>NUCLEOTIDE SEQUENCE [LARGE SCALE GENOMIC DNA]</scope>
</reference>
<dbReference type="PANTHER" id="PTHR10784">
    <property type="entry name" value="TRANSLATION INITIATION FACTOR 6"/>
    <property type="match status" value="1"/>
</dbReference>
<protein>
    <submittedName>
        <fullName evidence="4">Uncharacterized protein</fullName>
    </submittedName>
</protein>
<keyword evidence="3" id="KW-0732">Signal</keyword>
<name>A0ABD1UYM7_9LAMI</name>
<feature type="chain" id="PRO_5044830899" evidence="3">
    <location>
        <begin position="27"/>
        <end position="111"/>
    </location>
</feature>
<organism evidence="4 5">
    <name type="scientific">Forsythia ovata</name>
    <dbReference type="NCBI Taxonomy" id="205694"/>
    <lineage>
        <taxon>Eukaryota</taxon>
        <taxon>Viridiplantae</taxon>
        <taxon>Streptophyta</taxon>
        <taxon>Embryophyta</taxon>
        <taxon>Tracheophyta</taxon>
        <taxon>Spermatophyta</taxon>
        <taxon>Magnoliopsida</taxon>
        <taxon>eudicotyledons</taxon>
        <taxon>Gunneridae</taxon>
        <taxon>Pentapetalae</taxon>
        <taxon>asterids</taxon>
        <taxon>lamiids</taxon>
        <taxon>Lamiales</taxon>
        <taxon>Oleaceae</taxon>
        <taxon>Forsythieae</taxon>
        <taxon>Forsythia</taxon>
    </lineage>
</organism>
<proteinExistence type="predicted"/>
<keyword evidence="5" id="KW-1185">Reference proteome</keyword>
<evidence type="ECO:0000256" key="3">
    <source>
        <dbReference type="SAM" id="SignalP"/>
    </source>
</evidence>
<dbReference type="SUPFAM" id="SSF55909">
    <property type="entry name" value="Pentein"/>
    <property type="match status" value="1"/>
</dbReference>
<sequence length="111" mass="12944">MASRWSSTGNIMTINILTACFWIIAASDSNTTEIVPKLQHLTNSLPDLVVVQLINEILFAWENCIACNDHIALTHLDLDRMKERAEKLEYWRMREMKVEEKKELLHRQSSM</sequence>